<keyword evidence="12" id="KW-1185">Reference proteome</keyword>
<evidence type="ECO:0000259" key="10">
    <source>
        <dbReference type="PROSITE" id="PS51195"/>
    </source>
</evidence>
<dbReference type="InterPro" id="IPR011545">
    <property type="entry name" value="DEAD/DEAH_box_helicase_dom"/>
</dbReference>
<feature type="short sequence motif" description="Q motif" evidence="6">
    <location>
        <begin position="3"/>
        <end position="31"/>
    </location>
</feature>
<keyword evidence="3 11" id="KW-0378">Hydrolase</keyword>
<reference evidence="12" key="1">
    <citation type="journal article" date="2019" name="Int. J. Syst. Evol. Microbiol.">
        <title>The Global Catalogue of Microorganisms (GCM) 10K type strain sequencing project: providing services to taxonomists for standard genome sequencing and annotation.</title>
        <authorList>
            <consortium name="The Broad Institute Genomics Platform"/>
            <consortium name="The Broad Institute Genome Sequencing Center for Infectious Disease"/>
            <person name="Wu L."/>
            <person name="Ma J."/>
        </authorList>
    </citation>
    <scope>NUCLEOTIDE SEQUENCE [LARGE SCALE GENOMIC DNA]</scope>
    <source>
        <strain evidence="12">WYCCWR 12678</strain>
    </source>
</reference>
<dbReference type="InterPro" id="IPR014014">
    <property type="entry name" value="RNA_helicase_DEAD_Q_motif"/>
</dbReference>
<feature type="region of interest" description="Disordered" evidence="7">
    <location>
        <begin position="372"/>
        <end position="421"/>
    </location>
</feature>
<feature type="compositionally biased region" description="Basic and acidic residues" evidence="7">
    <location>
        <begin position="382"/>
        <end position="396"/>
    </location>
</feature>
<dbReference type="InterPro" id="IPR014001">
    <property type="entry name" value="Helicase_ATP-bd"/>
</dbReference>
<dbReference type="Pfam" id="PF00270">
    <property type="entry name" value="DEAD"/>
    <property type="match status" value="1"/>
</dbReference>
<dbReference type="SUPFAM" id="SSF52540">
    <property type="entry name" value="P-loop containing nucleoside triphosphate hydrolases"/>
    <property type="match status" value="1"/>
</dbReference>
<dbReference type="PANTHER" id="PTHR47963">
    <property type="entry name" value="DEAD-BOX ATP-DEPENDENT RNA HELICASE 47, MITOCHONDRIAL"/>
    <property type="match status" value="1"/>
</dbReference>
<evidence type="ECO:0000259" key="9">
    <source>
        <dbReference type="PROSITE" id="PS51194"/>
    </source>
</evidence>
<evidence type="ECO:0000256" key="5">
    <source>
        <dbReference type="ARBA" id="ARBA00022840"/>
    </source>
</evidence>
<dbReference type="PROSITE" id="PS51195">
    <property type="entry name" value="Q_MOTIF"/>
    <property type="match status" value="1"/>
</dbReference>
<dbReference type="SMART" id="SM00490">
    <property type="entry name" value="HELICc"/>
    <property type="match status" value="1"/>
</dbReference>
<keyword evidence="4 11" id="KW-0347">Helicase</keyword>
<dbReference type="RefSeq" id="WP_380024271.1">
    <property type="nucleotide sequence ID" value="NZ_JBHSHC010000016.1"/>
</dbReference>
<evidence type="ECO:0000313" key="11">
    <source>
        <dbReference type="EMBL" id="MFC4766426.1"/>
    </source>
</evidence>
<gene>
    <name evidence="11" type="ORF">ACFO8Q_03310</name>
</gene>
<dbReference type="InterPro" id="IPR001650">
    <property type="entry name" value="Helicase_C-like"/>
</dbReference>
<evidence type="ECO:0000256" key="2">
    <source>
        <dbReference type="ARBA" id="ARBA00022741"/>
    </source>
</evidence>
<dbReference type="PROSITE" id="PS51192">
    <property type="entry name" value="HELICASE_ATP_BIND_1"/>
    <property type="match status" value="1"/>
</dbReference>
<keyword evidence="5" id="KW-0067">ATP-binding</keyword>
<evidence type="ECO:0000256" key="7">
    <source>
        <dbReference type="SAM" id="MobiDB-lite"/>
    </source>
</evidence>
<evidence type="ECO:0000256" key="4">
    <source>
        <dbReference type="ARBA" id="ARBA00022806"/>
    </source>
</evidence>
<feature type="domain" description="Helicase C-terminal" evidence="9">
    <location>
        <begin position="215"/>
        <end position="384"/>
    </location>
</feature>
<dbReference type="Pfam" id="PF00271">
    <property type="entry name" value="Helicase_C"/>
    <property type="match status" value="1"/>
</dbReference>
<dbReference type="PROSITE" id="PS51194">
    <property type="entry name" value="HELICASE_CTER"/>
    <property type="match status" value="1"/>
</dbReference>
<dbReference type="GO" id="GO:0004386">
    <property type="term" value="F:helicase activity"/>
    <property type="evidence" value="ECO:0007669"/>
    <property type="project" value="UniProtKB-KW"/>
</dbReference>
<comment type="caution">
    <text evidence="11">The sequence shown here is derived from an EMBL/GenBank/DDBJ whole genome shotgun (WGS) entry which is preliminary data.</text>
</comment>
<evidence type="ECO:0000259" key="8">
    <source>
        <dbReference type="PROSITE" id="PS51192"/>
    </source>
</evidence>
<accession>A0ABV9PVZ7</accession>
<keyword evidence="2" id="KW-0547">Nucleotide-binding</keyword>
<evidence type="ECO:0000313" key="12">
    <source>
        <dbReference type="Proteomes" id="UP001596002"/>
    </source>
</evidence>
<evidence type="ECO:0000256" key="1">
    <source>
        <dbReference type="ARBA" id="ARBA00012552"/>
    </source>
</evidence>
<organism evidence="11 12">
    <name type="scientific">Effusibacillus consociatus</name>
    <dbReference type="NCBI Taxonomy" id="1117041"/>
    <lineage>
        <taxon>Bacteria</taxon>
        <taxon>Bacillati</taxon>
        <taxon>Bacillota</taxon>
        <taxon>Bacilli</taxon>
        <taxon>Bacillales</taxon>
        <taxon>Alicyclobacillaceae</taxon>
        <taxon>Effusibacillus</taxon>
    </lineage>
</organism>
<evidence type="ECO:0000256" key="6">
    <source>
        <dbReference type="PROSITE-ProRule" id="PRU00552"/>
    </source>
</evidence>
<dbReference type="InterPro" id="IPR050547">
    <property type="entry name" value="DEAD_box_RNA_helicases"/>
</dbReference>
<name>A0ABV9PVZ7_9BACL</name>
<sequence>MTSHFQELAIRNALIETLLTHGINEPTPIQQQAIPVLLAGDDLIGQAQTGTGKTLAFVLPILETIDVRKGEIQALIVTPTRELALQITEELEKLAPCVGANVLAVYGGQDVERQIRKLQGHVHVVVGTPGRLLDHLRRGTVNFSRLSMLVLDEADQMLDLGFLGEVEQILTQLPSDRQTALFSATMPKSIRALASRYMRSPQEVRIQPKKVTLEEIRQVVVETTDRQKQNALCKMIDEYKPFLAIVFCRTKRRASTLNEALLRRGYLSDELHGDLSQTKREQVMKRFREAKLQILVATDVAARGLDVEGVTHVFNYDIPHDVESYIHRIGRTGRAGQTGVAVTFVSPRDRDFLRMIEKGVRATLEKRTVEGNLAKTPTPAKKVSELSKVRTGDTNRRTVQNRPVAGKRDGSKRTGNKRRGR</sequence>
<dbReference type="GO" id="GO:0016787">
    <property type="term" value="F:hydrolase activity"/>
    <property type="evidence" value="ECO:0007669"/>
    <property type="project" value="UniProtKB-KW"/>
</dbReference>
<dbReference type="InterPro" id="IPR044742">
    <property type="entry name" value="DEAD/DEAH_RhlB"/>
</dbReference>
<dbReference type="EC" id="3.6.4.13" evidence="1"/>
<proteinExistence type="predicted"/>
<dbReference type="InterPro" id="IPR027417">
    <property type="entry name" value="P-loop_NTPase"/>
</dbReference>
<evidence type="ECO:0000256" key="3">
    <source>
        <dbReference type="ARBA" id="ARBA00022801"/>
    </source>
</evidence>
<dbReference type="EMBL" id="JBHSHC010000016">
    <property type="protein sequence ID" value="MFC4766426.1"/>
    <property type="molecule type" value="Genomic_DNA"/>
</dbReference>
<feature type="domain" description="DEAD-box RNA helicase Q" evidence="10">
    <location>
        <begin position="3"/>
        <end position="31"/>
    </location>
</feature>
<dbReference type="CDD" id="cd00268">
    <property type="entry name" value="DEADc"/>
    <property type="match status" value="1"/>
</dbReference>
<dbReference type="SMART" id="SM00487">
    <property type="entry name" value="DEXDc"/>
    <property type="match status" value="1"/>
</dbReference>
<protein>
    <recommendedName>
        <fullName evidence="1">RNA helicase</fullName>
        <ecNumber evidence="1">3.6.4.13</ecNumber>
    </recommendedName>
</protein>
<feature type="domain" description="Helicase ATP-binding" evidence="8">
    <location>
        <begin position="34"/>
        <end position="204"/>
    </location>
</feature>
<dbReference type="PANTHER" id="PTHR47963:SF8">
    <property type="entry name" value="ATP-DEPENDENT RNA HELICASE DEAD"/>
    <property type="match status" value="1"/>
</dbReference>
<dbReference type="Gene3D" id="3.40.50.300">
    <property type="entry name" value="P-loop containing nucleotide triphosphate hydrolases"/>
    <property type="match status" value="2"/>
</dbReference>
<dbReference type="Proteomes" id="UP001596002">
    <property type="component" value="Unassembled WGS sequence"/>
</dbReference>
<dbReference type="CDD" id="cd18787">
    <property type="entry name" value="SF2_C_DEAD"/>
    <property type="match status" value="1"/>
</dbReference>